<accession>A0ABU6K771</accession>
<dbReference type="RefSeq" id="WP_327599849.1">
    <property type="nucleotide sequence ID" value="NZ_JAYXHS010000002.1"/>
</dbReference>
<evidence type="ECO:0000256" key="1">
    <source>
        <dbReference type="SAM" id="Phobius"/>
    </source>
</evidence>
<keyword evidence="1" id="KW-0812">Transmembrane</keyword>
<proteinExistence type="predicted"/>
<reference evidence="2 3" key="1">
    <citation type="submission" date="2024-01" db="EMBL/GenBank/DDBJ databases">
        <title>Uliginosibacterium soil sp. nov.</title>
        <authorList>
            <person name="Lv Y."/>
        </authorList>
    </citation>
    <scope>NUCLEOTIDE SEQUENCE [LARGE SCALE GENOMIC DNA]</scope>
    <source>
        <strain evidence="2 3">H3</strain>
    </source>
</reference>
<keyword evidence="1" id="KW-0472">Membrane</keyword>
<feature type="transmembrane region" description="Helical" evidence="1">
    <location>
        <begin position="12"/>
        <end position="30"/>
    </location>
</feature>
<evidence type="ECO:0000313" key="3">
    <source>
        <dbReference type="Proteomes" id="UP001331561"/>
    </source>
</evidence>
<evidence type="ECO:0000313" key="2">
    <source>
        <dbReference type="EMBL" id="MEC5386893.1"/>
    </source>
</evidence>
<sequence length="43" mass="4888">MLKTLRKKFTYAAIVLVSGVLWGIVEFVALQRAAFAGRRLQKH</sequence>
<gene>
    <name evidence="2" type="ORF">VVD49_14255</name>
</gene>
<keyword evidence="1" id="KW-1133">Transmembrane helix</keyword>
<dbReference type="EMBL" id="JAYXHS010000002">
    <property type="protein sequence ID" value="MEC5386893.1"/>
    <property type="molecule type" value="Genomic_DNA"/>
</dbReference>
<name>A0ABU6K771_9RHOO</name>
<comment type="caution">
    <text evidence="2">The sequence shown here is derived from an EMBL/GenBank/DDBJ whole genome shotgun (WGS) entry which is preliminary data.</text>
</comment>
<organism evidence="2 3">
    <name type="scientific">Uliginosibacterium silvisoli</name>
    <dbReference type="NCBI Taxonomy" id="3114758"/>
    <lineage>
        <taxon>Bacteria</taxon>
        <taxon>Pseudomonadati</taxon>
        <taxon>Pseudomonadota</taxon>
        <taxon>Betaproteobacteria</taxon>
        <taxon>Rhodocyclales</taxon>
        <taxon>Zoogloeaceae</taxon>
        <taxon>Uliginosibacterium</taxon>
    </lineage>
</organism>
<keyword evidence="3" id="KW-1185">Reference proteome</keyword>
<dbReference type="Proteomes" id="UP001331561">
    <property type="component" value="Unassembled WGS sequence"/>
</dbReference>
<protein>
    <submittedName>
        <fullName evidence="2">Uncharacterized protein</fullName>
    </submittedName>
</protein>